<evidence type="ECO:0000256" key="1">
    <source>
        <dbReference type="SAM" id="MobiDB-lite"/>
    </source>
</evidence>
<keyword evidence="3" id="KW-1185">Reference proteome</keyword>
<feature type="compositionally biased region" description="Basic and acidic residues" evidence="1">
    <location>
        <begin position="38"/>
        <end position="49"/>
    </location>
</feature>
<accession>A0AAV4SAV8</accession>
<dbReference type="Proteomes" id="UP001054945">
    <property type="component" value="Unassembled WGS sequence"/>
</dbReference>
<reference evidence="2 3" key="1">
    <citation type="submission" date="2021-06" db="EMBL/GenBank/DDBJ databases">
        <title>Caerostris extrusa draft genome.</title>
        <authorList>
            <person name="Kono N."/>
            <person name="Arakawa K."/>
        </authorList>
    </citation>
    <scope>NUCLEOTIDE SEQUENCE [LARGE SCALE GENOMIC DNA]</scope>
</reference>
<evidence type="ECO:0000313" key="3">
    <source>
        <dbReference type="Proteomes" id="UP001054945"/>
    </source>
</evidence>
<evidence type="ECO:0000313" key="2">
    <source>
        <dbReference type="EMBL" id="GIY31305.1"/>
    </source>
</evidence>
<organism evidence="2 3">
    <name type="scientific">Caerostris extrusa</name>
    <name type="common">Bark spider</name>
    <name type="synonym">Caerostris bankana</name>
    <dbReference type="NCBI Taxonomy" id="172846"/>
    <lineage>
        <taxon>Eukaryota</taxon>
        <taxon>Metazoa</taxon>
        <taxon>Ecdysozoa</taxon>
        <taxon>Arthropoda</taxon>
        <taxon>Chelicerata</taxon>
        <taxon>Arachnida</taxon>
        <taxon>Araneae</taxon>
        <taxon>Araneomorphae</taxon>
        <taxon>Entelegynae</taxon>
        <taxon>Araneoidea</taxon>
        <taxon>Araneidae</taxon>
        <taxon>Caerostris</taxon>
    </lineage>
</organism>
<name>A0AAV4SAV8_CAEEX</name>
<protein>
    <submittedName>
        <fullName evidence="2">Uncharacterized protein</fullName>
    </submittedName>
</protein>
<proteinExistence type="predicted"/>
<gene>
    <name evidence="2" type="ORF">CEXT_269441</name>
</gene>
<dbReference type="EMBL" id="BPLR01009356">
    <property type="protein sequence ID" value="GIY31305.1"/>
    <property type="molecule type" value="Genomic_DNA"/>
</dbReference>
<sequence>MLKTKLFSIFVKTRDSVENIRKMRERVKRVAVQGPSSERGRNRKAEGHEFHSLPRKKELLMGRCITAASAHYINGAEREILNGRGITIAWGFFAIIGRGAPR</sequence>
<comment type="caution">
    <text evidence="2">The sequence shown here is derived from an EMBL/GenBank/DDBJ whole genome shotgun (WGS) entry which is preliminary data.</text>
</comment>
<dbReference type="AlphaFoldDB" id="A0AAV4SAV8"/>
<feature type="region of interest" description="Disordered" evidence="1">
    <location>
        <begin position="29"/>
        <end position="49"/>
    </location>
</feature>